<dbReference type="Proteomes" id="UP000017836">
    <property type="component" value="Unassembled WGS sequence"/>
</dbReference>
<feature type="region of interest" description="Disordered" evidence="1">
    <location>
        <begin position="122"/>
        <end position="149"/>
    </location>
</feature>
<dbReference type="KEGG" id="atr:18425306"/>
<dbReference type="AlphaFoldDB" id="W1NRK8"/>
<keyword evidence="3" id="KW-1185">Reference proteome</keyword>
<accession>W1NRK8</accession>
<dbReference type="EMBL" id="KI396509">
    <property type="protein sequence ID" value="ERM97349.1"/>
    <property type="molecule type" value="Genomic_DNA"/>
</dbReference>
<evidence type="ECO:0000313" key="3">
    <source>
        <dbReference type="Proteomes" id="UP000017836"/>
    </source>
</evidence>
<name>W1NRK8_AMBTC</name>
<evidence type="ECO:0000256" key="1">
    <source>
        <dbReference type="SAM" id="MobiDB-lite"/>
    </source>
</evidence>
<proteinExistence type="predicted"/>
<sequence>MALSHNMAQFAGIYISVNRVHLPSKRLKGTHLDERNSDMENFDLKANFRLKRPRDSIPMDDRSRLKQVASESQVQAALSYQCLKKDMVGETFEYRSSQVNSNKLQIPSGCYQDSRVSGLEVGKRKLGANGDPIEESDRKKRARFLQSNT</sequence>
<evidence type="ECO:0000313" key="2">
    <source>
        <dbReference type="EMBL" id="ERM97349.1"/>
    </source>
</evidence>
<dbReference type="Gramene" id="ERM97349">
    <property type="protein sequence ID" value="ERM97349"/>
    <property type="gene ID" value="AMTR_s00073p00168640"/>
</dbReference>
<protein>
    <submittedName>
        <fullName evidence="2">Uncharacterized protein</fullName>
    </submittedName>
</protein>
<organism evidence="2 3">
    <name type="scientific">Amborella trichopoda</name>
    <dbReference type="NCBI Taxonomy" id="13333"/>
    <lineage>
        <taxon>Eukaryota</taxon>
        <taxon>Viridiplantae</taxon>
        <taxon>Streptophyta</taxon>
        <taxon>Embryophyta</taxon>
        <taxon>Tracheophyta</taxon>
        <taxon>Spermatophyta</taxon>
        <taxon>Magnoliopsida</taxon>
        <taxon>Amborellales</taxon>
        <taxon>Amborellaceae</taxon>
        <taxon>Amborella</taxon>
    </lineage>
</organism>
<reference evidence="3" key="1">
    <citation type="journal article" date="2013" name="Science">
        <title>The Amborella genome and the evolution of flowering plants.</title>
        <authorList>
            <consortium name="Amborella Genome Project"/>
        </authorList>
    </citation>
    <scope>NUCLEOTIDE SEQUENCE [LARGE SCALE GENOMIC DNA]</scope>
</reference>
<gene>
    <name evidence="2" type="ORF">AMTR_s00073p00168640</name>
</gene>
<dbReference type="HOGENOM" id="CLU_1752190_0_0_1"/>